<keyword evidence="5" id="KW-1185">Reference proteome</keyword>
<protein>
    <submittedName>
        <fullName evidence="4">Putative 3-beta hydroxysteroid dehydrogenase/isomerase family protein</fullName>
    </submittedName>
</protein>
<dbReference type="EMBL" id="ML977703">
    <property type="protein sequence ID" value="KAF1993445.1"/>
    <property type="molecule type" value="Genomic_DNA"/>
</dbReference>
<dbReference type="GO" id="GO:0006694">
    <property type="term" value="P:steroid biosynthetic process"/>
    <property type="evidence" value="ECO:0007669"/>
    <property type="project" value="InterPro"/>
</dbReference>
<dbReference type="PANTHER" id="PTHR43245">
    <property type="entry name" value="BIFUNCTIONAL POLYMYXIN RESISTANCE PROTEIN ARNA"/>
    <property type="match status" value="1"/>
</dbReference>
<proteinExistence type="inferred from homology"/>
<dbReference type="Pfam" id="PF01073">
    <property type="entry name" value="3Beta_HSD"/>
    <property type="match status" value="1"/>
</dbReference>
<evidence type="ECO:0000313" key="4">
    <source>
        <dbReference type="EMBL" id="KAF1993445.1"/>
    </source>
</evidence>
<dbReference type="AlphaFoldDB" id="A0A6A5W2T4"/>
<evidence type="ECO:0000256" key="1">
    <source>
        <dbReference type="ARBA" id="ARBA00009219"/>
    </source>
</evidence>
<feature type="domain" description="3-beta hydroxysteroid dehydrogenase/isomerase" evidence="3">
    <location>
        <begin position="8"/>
        <end position="274"/>
    </location>
</feature>
<dbReference type="InterPro" id="IPR002225">
    <property type="entry name" value="3Beta_OHSteriod_DH/Estase"/>
</dbReference>
<sequence>MSTLGTVLVVGGCGLLGHHIVKKAIESEESSRVAVLDIFTHTNRIEGVDYVTGSITSRDDVEKVLRAYAPTVVFHTVSPDPLAENRERFYNVNVKGIEILLQCIMKAPSVRALIYTSSSSVVHNSYTDLVKVTEEIALFFEPDQKVYYSHTKAVAEDMILKANKQNGLLTASIRPATLFGEGDLMLWPNLTELGRKNIIIGTGDNMFDFTYVGNNAYAHVLAAKALVKTATTADQQPDHLRVDGEAFVVTNDEPWKFWDFAVALSQAAGYKVDRTKVRYLPKGPLLLALGIWEFIFRVLTLGSKQPWMNRRKVLPTTLERTFDISKAKERLGYRAQVGMQEAINRTAVWNKTRSGSQGKKEA</sequence>
<dbReference type="GO" id="GO:0016853">
    <property type="term" value="F:isomerase activity"/>
    <property type="evidence" value="ECO:0007669"/>
    <property type="project" value="UniProtKB-KW"/>
</dbReference>
<keyword evidence="2" id="KW-0560">Oxidoreductase</keyword>
<keyword evidence="4" id="KW-0413">Isomerase</keyword>
<dbReference type="InterPro" id="IPR036291">
    <property type="entry name" value="NAD(P)-bd_dom_sf"/>
</dbReference>
<evidence type="ECO:0000256" key="2">
    <source>
        <dbReference type="ARBA" id="ARBA00023002"/>
    </source>
</evidence>
<dbReference type="PANTHER" id="PTHR43245:SF51">
    <property type="entry name" value="SHORT CHAIN DEHYDROGENASE_REDUCTASE FAMILY 42E, MEMBER 2"/>
    <property type="match status" value="1"/>
</dbReference>
<evidence type="ECO:0000313" key="5">
    <source>
        <dbReference type="Proteomes" id="UP000799779"/>
    </source>
</evidence>
<evidence type="ECO:0000259" key="3">
    <source>
        <dbReference type="Pfam" id="PF01073"/>
    </source>
</evidence>
<dbReference type="OrthoDB" id="10058185at2759"/>
<comment type="similarity">
    <text evidence="1">Belongs to the 3-beta-HSD family.</text>
</comment>
<dbReference type="InterPro" id="IPR050177">
    <property type="entry name" value="Lipid_A_modif_metabolic_enz"/>
</dbReference>
<name>A0A6A5W2T4_9PLEO</name>
<gene>
    <name evidence="4" type="ORF">P154DRAFT_527745</name>
</gene>
<dbReference type="SUPFAM" id="SSF51735">
    <property type="entry name" value="NAD(P)-binding Rossmann-fold domains"/>
    <property type="match status" value="1"/>
</dbReference>
<reference evidence="4" key="1">
    <citation type="journal article" date="2020" name="Stud. Mycol.">
        <title>101 Dothideomycetes genomes: a test case for predicting lifestyles and emergence of pathogens.</title>
        <authorList>
            <person name="Haridas S."/>
            <person name="Albert R."/>
            <person name="Binder M."/>
            <person name="Bloem J."/>
            <person name="Labutti K."/>
            <person name="Salamov A."/>
            <person name="Andreopoulos B."/>
            <person name="Baker S."/>
            <person name="Barry K."/>
            <person name="Bills G."/>
            <person name="Bluhm B."/>
            <person name="Cannon C."/>
            <person name="Castanera R."/>
            <person name="Culley D."/>
            <person name="Daum C."/>
            <person name="Ezra D."/>
            <person name="Gonzalez J."/>
            <person name="Henrissat B."/>
            <person name="Kuo A."/>
            <person name="Liang C."/>
            <person name="Lipzen A."/>
            <person name="Lutzoni F."/>
            <person name="Magnuson J."/>
            <person name="Mondo S."/>
            <person name="Nolan M."/>
            <person name="Ohm R."/>
            <person name="Pangilinan J."/>
            <person name="Park H.-J."/>
            <person name="Ramirez L."/>
            <person name="Alfaro M."/>
            <person name="Sun H."/>
            <person name="Tritt A."/>
            <person name="Yoshinaga Y."/>
            <person name="Zwiers L.-H."/>
            <person name="Turgeon B."/>
            <person name="Goodwin S."/>
            <person name="Spatafora J."/>
            <person name="Crous P."/>
            <person name="Grigoriev I."/>
        </authorList>
    </citation>
    <scope>NUCLEOTIDE SEQUENCE</scope>
    <source>
        <strain evidence="4">CBS 123094</strain>
    </source>
</reference>
<dbReference type="Gene3D" id="3.40.50.720">
    <property type="entry name" value="NAD(P)-binding Rossmann-like Domain"/>
    <property type="match status" value="1"/>
</dbReference>
<dbReference type="Proteomes" id="UP000799779">
    <property type="component" value="Unassembled WGS sequence"/>
</dbReference>
<organism evidence="4 5">
    <name type="scientific">Amniculicola lignicola CBS 123094</name>
    <dbReference type="NCBI Taxonomy" id="1392246"/>
    <lineage>
        <taxon>Eukaryota</taxon>
        <taxon>Fungi</taxon>
        <taxon>Dikarya</taxon>
        <taxon>Ascomycota</taxon>
        <taxon>Pezizomycotina</taxon>
        <taxon>Dothideomycetes</taxon>
        <taxon>Pleosporomycetidae</taxon>
        <taxon>Pleosporales</taxon>
        <taxon>Amniculicolaceae</taxon>
        <taxon>Amniculicola</taxon>
    </lineage>
</organism>
<dbReference type="GO" id="GO:0016616">
    <property type="term" value="F:oxidoreductase activity, acting on the CH-OH group of donors, NAD or NADP as acceptor"/>
    <property type="evidence" value="ECO:0007669"/>
    <property type="project" value="InterPro"/>
</dbReference>
<accession>A0A6A5W2T4</accession>